<dbReference type="InterPro" id="IPR023091">
    <property type="entry name" value="MetalPrtase_cat_dom_sf_prd"/>
</dbReference>
<dbReference type="HAMAP" id="MF_00009">
    <property type="entry name" value="Endoribonucl_YbeY"/>
    <property type="match status" value="1"/>
</dbReference>
<protein>
    <submittedName>
        <fullName evidence="8">Unannotated protein</fullName>
    </submittedName>
</protein>
<accession>A0A6J6P0J0</accession>
<keyword evidence="6" id="KW-0378">Hydrolase</keyword>
<keyword evidence="4" id="KW-0479">Metal-binding</keyword>
<dbReference type="PANTHER" id="PTHR46986">
    <property type="entry name" value="ENDORIBONUCLEASE YBEY, CHLOROPLASTIC"/>
    <property type="match status" value="1"/>
</dbReference>
<dbReference type="EMBL" id="CAEZXP010000001">
    <property type="protein sequence ID" value="CAB4692631.1"/>
    <property type="molecule type" value="Genomic_DNA"/>
</dbReference>
<name>A0A6J6P0J0_9ZZZZ</name>
<evidence type="ECO:0000313" key="8">
    <source>
        <dbReference type="EMBL" id="CAB4692631.1"/>
    </source>
</evidence>
<dbReference type="GO" id="GO:0006364">
    <property type="term" value="P:rRNA processing"/>
    <property type="evidence" value="ECO:0007669"/>
    <property type="project" value="InterPro"/>
</dbReference>
<dbReference type="Gene3D" id="3.40.390.30">
    <property type="entry name" value="Metalloproteases ('zincins'), catalytic domain"/>
    <property type="match status" value="1"/>
</dbReference>
<organism evidence="8">
    <name type="scientific">freshwater metagenome</name>
    <dbReference type="NCBI Taxonomy" id="449393"/>
    <lineage>
        <taxon>unclassified sequences</taxon>
        <taxon>metagenomes</taxon>
        <taxon>ecological metagenomes</taxon>
    </lineage>
</organism>
<keyword evidence="5" id="KW-0255">Endonuclease</keyword>
<evidence type="ECO:0000256" key="4">
    <source>
        <dbReference type="ARBA" id="ARBA00022723"/>
    </source>
</evidence>
<dbReference type="GO" id="GO:0004519">
    <property type="term" value="F:endonuclease activity"/>
    <property type="evidence" value="ECO:0007669"/>
    <property type="project" value="UniProtKB-KW"/>
</dbReference>
<sequence>MLSVEVENRSGVEVDEAGAVELACRVLRAEGIEAGELGISFVGRDEIRSLKNEHLGIDEATDVLSFPIDGSDDLPDGMPRALGDVVICPQVVGEEWRWPLTHGLLHLLGYDHGDEMEAREQTHLA</sequence>
<dbReference type="PROSITE" id="PS01306">
    <property type="entry name" value="UPF0054"/>
    <property type="match status" value="1"/>
</dbReference>
<dbReference type="InterPro" id="IPR002036">
    <property type="entry name" value="YbeY"/>
</dbReference>
<proteinExistence type="inferred from homology"/>
<dbReference type="AlphaFoldDB" id="A0A6J6P0J0"/>
<reference evidence="8" key="1">
    <citation type="submission" date="2020-05" db="EMBL/GenBank/DDBJ databases">
        <authorList>
            <person name="Chiriac C."/>
            <person name="Salcher M."/>
            <person name="Ghai R."/>
            <person name="Kavagutti S V."/>
        </authorList>
    </citation>
    <scope>NUCLEOTIDE SEQUENCE</scope>
</reference>
<dbReference type="SUPFAM" id="SSF55486">
    <property type="entry name" value="Metalloproteases ('zincins'), catalytic domain"/>
    <property type="match status" value="1"/>
</dbReference>
<dbReference type="GO" id="GO:0046872">
    <property type="term" value="F:metal ion binding"/>
    <property type="evidence" value="ECO:0007669"/>
    <property type="project" value="UniProtKB-KW"/>
</dbReference>
<dbReference type="NCBIfam" id="TIGR00043">
    <property type="entry name" value="rRNA maturation RNase YbeY"/>
    <property type="match status" value="1"/>
</dbReference>
<dbReference type="Pfam" id="PF02130">
    <property type="entry name" value="YbeY"/>
    <property type="match status" value="1"/>
</dbReference>
<evidence type="ECO:0000256" key="2">
    <source>
        <dbReference type="ARBA" id="ARBA00010875"/>
    </source>
</evidence>
<keyword evidence="3" id="KW-0540">Nuclease</keyword>
<dbReference type="InterPro" id="IPR020549">
    <property type="entry name" value="YbeY_CS"/>
</dbReference>
<comment type="similarity">
    <text evidence="2">Belongs to the endoribonuclease YbeY family.</text>
</comment>
<keyword evidence="7" id="KW-0862">Zinc</keyword>
<evidence type="ECO:0000256" key="1">
    <source>
        <dbReference type="ARBA" id="ARBA00001947"/>
    </source>
</evidence>
<gene>
    <name evidence="8" type="ORF">UFOPK2399_00829</name>
</gene>
<evidence type="ECO:0000256" key="7">
    <source>
        <dbReference type="ARBA" id="ARBA00022833"/>
    </source>
</evidence>
<evidence type="ECO:0000256" key="3">
    <source>
        <dbReference type="ARBA" id="ARBA00022722"/>
    </source>
</evidence>
<evidence type="ECO:0000256" key="6">
    <source>
        <dbReference type="ARBA" id="ARBA00022801"/>
    </source>
</evidence>
<dbReference type="GO" id="GO:0004222">
    <property type="term" value="F:metalloendopeptidase activity"/>
    <property type="evidence" value="ECO:0007669"/>
    <property type="project" value="InterPro"/>
</dbReference>
<dbReference type="PANTHER" id="PTHR46986:SF1">
    <property type="entry name" value="ENDORIBONUCLEASE YBEY, CHLOROPLASTIC"/>
    <property type="match status" value="1"/>
</dbReference>
<comment type="cofactor">
    <cofactor evidence="1">
        <name>Zn(2+)</name>
        <dbReference type="ChEBI" id="CHEBI:29105"/>
    </cofactor>
</comment>
<evidence type="ECO:0000256" key="5">
    <source>
        <dbReference type="ARBA" id="ARBA00022759"/>
    </source>
</evidence>